<feature type="compositionally biased region" description="Basic and acidic residues" evidence="1">
    <location>
        <begin position="273"/>
        <end position="285"/>
    </location>
</feature>
<comment type="caution">
    <text evidence="2">The sequence shown here is derived from an EMBL/GenBank/DDBJ whole genome shotgun (WGS) entry which is preliminary data.</text>
</comment>
<organism evidence="2 3">
    <name type="scientific">Paenibacillus dendrobii</name>
    <dbReference type="NCBI Taxonomy" id="2691084"/>
    <lineage>
        <taxon>Bacteria</taxon>
        <taxon>Bacillati</taxon>
        <taxon>Bacillota</taxon>
        <taxon>Bacilli</taxon>
        <taxon>Bacillales</taxon>
        <taxon>Paenibacillaceae</taxon>
        <taxon>Paenibacillus</taxon>
    </lineage>
</organism>
<dbReference type="Proteomes" id="UP000460318">
    <property type="component" value="Unassembled WGS sequence"/>
</dbReference>
<keyword evidence="3" id="KW-1185">Reference proteome</keyword>
<reference evidence="2 3" key="1">
    <citation type="submission" date="2019-12" db="EMBL/GenBank/DDBJ databases">
        <title>Paenibacillus sp. nov., an endophytic bacterium isolated from the stem of Dendrobium.</title>
        <authorList>
            <person name="Zhao R."/>
        </authorList>
    </citation>
    <scope>NUCLEOTIDE SEQUENCE [LARGE SCALE GENOMIC DNA]</scope>
    <source>
        <strain evidence="2 3">HJL G12</strain>
    </source>
</reference>
<sequence>MTIEKTLREGINVAFIEGTVKDVRIEEKEINGKDAISGEIDIQVAPEFVYTVNVFSYKMNQKGEISGLYKSYCTVRDEYKTIDRDGIEAADKVRIDHGKNGKNEYVGQDGEFKSYPQLSTTFINRVKENDVFEPKAKFTLEMVVAGTSEEKRGGEETGRLILRGYVPGYQEGKDDTKKIFPFEVIVAEPHSIQYVENTYEKGQTVKVFGDIVNQTIISKKTIEVGFGEPQEQIDRKSVREYIVTGGTPPMDEDDKNAFDTTLIKQALKKREEAIEKKKAEKKSKENQQQSSNGGFGGGDPFTDSGDPFDPFAN</sequence>
<protein>
    <submittedName>
        <fullName evidence="2">Uncharacterized protein</fullName>
    </submittedName>
</protein>
<evidence type="ECO:0000313" key="3">
    <source>
        <dbReference type="Proteomes" id="UP000460318"/>
    </source>
</evidence>
<proteinExistence type="predicted"/>
<dbReference type="AlphaFoldDB" id="A0A7X3IJY2"/>
<evidence type="ECO:0000256" key="1">
    <source>
        <dbReference type="SAM" id="MobiDB-lite"/>
    </source>
</evidence>
<feature type="region of interest" description="Disordered" evidence="1">
    <location>
        <begin position="273"/>
        <end position="313"/>
    </location>
</feature>
<name>A0A7X3IJY2_9BACL</name>
<evidence type="ECO:0000313" key="2">
    <source>
        <dbReference type="EMBL" id="MWV44893.1"/>
    </source>
</evidence>
<accession>A0A7X3IJY2</accession>
<gene>
    <name evidence="2" type="ORF">GRF59_14825</name>
</gene>
<dbReference type="RefSeq" id="WP_160498504.1">
    <property type="nucleotide sequence ID" value="NZ_WUBI01000002.1"/>
</dbReference>
<dbReference type="EMBL" id="WUBI01000002">
    <property type="protein sequence ID" value="MWV44893.1"/>
    <property type="molecule type" value="Genomic_DNA"/>
</dbReference>
<feature type="compositionally biased region" description="Low complexity" evidence="1">
    <location>
        <begin position="300"/>
        <end position="313"/>
    </location>
</feature>